<dbReference type="PROSITE" id="PS51462">
    <property type="entry name" value="NUDIX"/>
    <property type="match status" value="1"/>
</dbReference>
<dbReference type="Gene3D" id="3.90.79.10">
    <property type="entry name" value="Nucleoside Triphosphate Pyrophosphohydrolase"/>
    <property type="match status" value="1"/>
</dbReference>
<dbReference type="RefSeq" id="WP_275614614.1">
    <property type="nucleotide sequence ID" value="NZ_JARFVA010000002.1"/>
</dbReference>
<dbReference type="Pfam" id="PF00293">
    <property type="entry name" value="NUDIX"/>
    <property type="match status" value="1"/>
</dbReference>
<keyword evidence="3" id="KW-1185">Reference proteome</keyword>
<dbReference type="InterPro" id="IPR036388">
    <property type="entry name" value="WH-like_DNA-bd_sf"/>
</dbReference>
<dbReference type="InterPro" id="IPR054105">
    <property type="entry name" value="WHD_NrtR"/>
</dbReference>
<dbReference type="EMBL" id="JARFVA010000002">
    <property type="protein sequence ID" value="MDF0707457.1"/>
    <property type="molecule type" value="Genomic_DNA"/>
</dbReference>
<accession>A0ABT5XNT3</accession>
<sequence length="255" mass="30227">MEYKEYIEKFFNQGHKHYLSHISIDCVVFGFHENELKVLLLNMKNLNSWVLPGGFILKDEEMETAVKRILTERTGLTDIFLHQFQTFGGLSRSSFTVPELFFKNLQIKKDSWMFDRFISVGYYALVEYSKVKPIPDILSEKCEWFNVHDLPELAHDHRHIFDEAWQSLRFWINHYPIGYNLLPEKFTMPDLQKLYETILDRKLDRRNFQRKMLATGILNRLNEVKPGVAHKAPYLYTFNIAAYEKTLKTGFGFAL</sequence>
<evidence type="ECO:0000259" key="1">
    <source>
        <dbReference type="PROSITE" id="PS51462"/>
    </source>
</evidence>
<dbReference type="InterPro" id="IPR015797">
    <property type="entry name" value="NUDIX_hydrolase-like_dom_sf"/>
</dbReference>
<dbReference type="SUPFAM" id="SSF55811">
    <property type="entry name" value="Nudix"/>
    <property type="match status" value="1"/>
</dbReference>
<evidence type="ECO:0000313" key="2">
    <source>
        <dbReference type="EMBL" id="MDF0707457.1"/>
    </source>
</evidence>
<reference evidence="2 3" key="1">
    <citation type="submission" date="2023-03" db="EMBL/GenBank/DDBJ databases">
        <title>Muricauda XX sp. nov. and Muricauda XXX sp. nov., two novel species isolated from Okinawa Trough.</title>
        <authorList>
            <person name="Cao W."/>
            <person name="Deng X."/>
        </authorList>
    </citation>
    <scope>NUCLEOTIDE SEQUENCE [LARGE SCALE GENOMIC DNA]</scope>
    <source>
        <strain evidence="2 3">81s02</strain>
    </source>
</reference>
<evidence type="ECO:0000313" key="3">
    <source>
        <dbReference type="Proteomes" id="UP001217083"/>
    </source>
</evidence>
<protein>
    <submittedName>
        <fullName evidence="2">NUDIX domain-containing protein</fullName>
    </submittedName>
</protein>
<dbReference type="Gene3D" id="1.10.10.10">
    <property type="entry name" value="Winged helix-like DNA-binding domain superfamily/Winged helix DNA-binding domain"/>
    <property type="match status" value="1"/>
</dbReference>
<organism evidence="2 3">
    <name type="scientific">Flagellimonas okinawensis</name>
    <dbReference type="NCBI Taxonomy" id="3031324"/>
    <lineage>
        <taxon>Bacteria</taxon>
        <taxon>Pseudomonadati</taxon>
        <taxon>Bacteroidota</taxon>
        <taxon>Flavobacteriia</taxon>
        <taxon>Flavobacteriales</taxon>
        <taxon>Flavobacteriaceae</taxon>
        <taxon>Flagellimonas</taxon>
    </lineage>
</organism>
<dbReference type="PANTHER" id="PTHR43736:SF4">
    <property type="entry name" value="SLR1690 PROTEIN"/>
    <property type="match status" value="1"/>
</dbReference>
<dbReference type="Pfam" id="PF21906">
    <property type="entry name" value="WHD_NrtR"/>
    <property type="match status" value="1"/>
</dbReference>
<dbReference type="InterPro" id="IPR036390">
    <property type="entry name" value="WH_DNA-bd_sf"/>
</dbReference>
<comment type="caution">
    <text evidence="2">The sequence shown here is derived from an EMBL/GenBank/DDBJ whole genome shotgun (WGS) entry which is preliminary data.</text>
</comment>
<dbReference type="PANTHER" id="PTHR43736">
    <property type="entry name" value="ADP-RIBOSE PYROPHOSPHATASE"/>
    <property type="match status" value="1"/>
</dbReference>
<feature type="domain" description="Nudix hydrolase" evidence="1">
    <location>
        <begin position="19"/>
        <end position="167"/>
    </location>
</feature>
<dbReference type="Proteomes" id="UP001217083">
    <property type="component" value="Unassembled WGS sequence"/>
</dbReference>
<dbReference type="SUPFAM" id="SSF46785">
    <property type="entry name" value="Winged helix' DNA-binding domain"/>
    <property type="match status" value="1"/>
</dbReference>
<proteinExistence type="predicted"/>
<dbReference type="CDD" id="cd18873">
    <property type="entry name" value="NUDIX_NadM_like"/>
    <property type="match status" value="1"/>
</dbReference>
<name>A0ABT5XNT3_9FLAO</name>
<dbReference type="InterPro" id="IPR000086">
    <property type="entry name" value="NUDIX_hydrolase_dom"/>
</dbReference>
<gene>
    <name evidence="2" type="ORF">PY091_09535</name>
</gene>